<keyword evidence="3" id="KW-1185">Reference proteome</keyword>
<accession>A0ABQ1ML65</accession>
<dbReference type="PANTHER" id="PTHR33990">
    <property type="entry name" value="PROTEIN YJDN-RELATED"/>
    <property type="match status" value="1"/>
</dbReference>
<evidence type="ECO:0000313" key="2">
    <source>
        <dbReference type="EMBL" id="GGC41687.1"/>
    </source>
</evidence>
<evidence type="ECO:0000259" key="1">
    <source>
        <dbReference type="Pfam" id="PF06983"/>
    </source>
</evidence>
<dbReference type="InterPro" id="IPR028973">
    <property type="entry name" value="PhnB-like"/>
</dbReference>
<dbReference type="PIRSF" id="PIRSF021700">
    <property type="entry name" value="3_dmu_93_MTrfase"/>
    <property type="match status" value="1"/>
</dbReference>
<dbReference type="RefSeq" id="WP_188752981.1">
    <property type="nucleotide sequence ID" value="NZ_BMIK01000017.1"/>
</dbReference>
<sequence length="168" mass="19148">MEKRISSQKITPNLWFDNQAEEAVQFYTSVFKNSKIGRVSRYTKDGYEHHQKPEGSVMTIEFVLEGQEFVALNGGPLFTFNEAISFVINCETQEEIDHYWGRLTEGGDERAQVCGWLKDKFGVSWQVVPTALNEMILDPDPGKVSRVLQCMFSMKKLDIAPLKAAYEA</sequence>
<organism evidence="2 3">
    <name type="scientific">Parapedobacter defluvii</name>
    <dbReference type="NCBI Taxonomy" id="2045106"/>
    <lineage>
        <taxon>Bacteria</taxon>
        <taxon>Pseudomonadati</taxon>
        <taxon>Bacteroidota</taxon>
        <taxon>Sphingobacteriia</taxon>
        <taxon>Sphingobacteriales</taxon>
        <taxon>Sphingobacteriaceae</taxon>
        <taxon>Parapedobacter</taxon>
    </lineage>
</organism>
<protein>
    <submittedName>
        <fullName evidence="2">VOC family protein</fullName>
    </submittedName>
</protein>
<evidence type="ECO:0000313" key="3">
    <source>
        <dbReference type="Proteomes" id="UP000597338"/>
    </source>
</evidence>
<dbReference type="PANTHER" id="PTHR33990:SF2">
    <property type="entry name" value="PHNB-LIKE DOMAIN-CONTAINING PROTEIN"/>
    <property type="match status" value="1"/>
</dbReference>
<dbReference type="Gene3D" id="3.10.180.10">
    <property type="entry name" value="2,3-Dihydroxybiphenyl 1,2-Dioxygenase, domain 1"/>
    <property type="match status" value="1"/>
</dbReference>
<proteinExistence type="predicted"/>
<dbReference type="Proteomes" id="UP000597338">
    <property type="component" value="Unassembled WGS sequence"/>
</dbReference>
<dbReference type="SUPFAM" id="SSF54593">
    <property type="entry name" value="Glyoxalase/Bleomycin resistance protein/Dihydroxybiphenyl dioxygenase"/>
    <property type="match status" value="1"/>
</dbReference>
<dbReference type="Pfam" id="PF06983">
    <property type="entry name" value="3-dmu-9_3-mt"/>
    <property type="match status" value="1"/>
</dbReference>
<gene>
    <name evidence="2" type="ORF">GCM10011386_37280</name>
</gene>
<dbReference type="EMBL" id="BMIK01000017">
    <property type="protein sequence ID" value="GGC41687.1"/>
    <property type="molecule type" value="Genomic_DNA"/>
</dbReference>
<dbReference type="InterPro" id="IPR009725">
    <property type="entry name" value="3_dmu_93_MTrfase"/>
</dbReference>
<reference evidence="3" key="1">
    <citation type="journal article" date="2019" name="Int. J. Syst. Evol. Microbiol.">
        <title>The Global Catalogue of Microorganisms (GCM) 10K type strain sequencing project: providing services to taxonomists for standard genome sequencing and annotation.</title>
        <authorList>
            <consortium name="The Broad Institute Genomics Platform"/>
            <consortium name="The Broad Institute Genome Sequencing Center for Infectious Disease"/>
            <person name="Wu L."/>
            <person name="Ma J."/>
        </authorList>
    </citation>
    <scope>NUCLEOTIDE SEQUENCE [LARGE SCALE GENOMIC DNA]</scope>
    <source>
        <strain evidence="3">CGMCC 1.15342</strain>
    </source>
</reference>
<dbReference type="CDD" id="cd06588">
    <property type="entry name" value="PhnB_like"/>
    <property type="match status" value="1"/>
</dbReference>
<feature type="domain" description="PhnB-like" evidence="1">
    <location>
        <begin position="8"/>
        <end position="128"/>
    </location>
</feature>
<comment type="caution">
    <text evidence="2">The sequence shown here is derived from an EMBL/GenBank/DDBJ whole genome shotgun (WGS) entry which is preliminary data.</text>
</comment>
<name>A0ABQ1ML65_9SPHI</name>
<dbReference type="InterPro" id="IPR029068">
    <property type="entry name" value="Glyas_Bleomycin-R_OHBP_Dase"/>
</dbReference>